<feature type="transmembrane region" description="Helical" evidence="11">
    <location>
        <begin position="9"/>
        <end position="29"/>
    </location>
</feature>
<evidence type="ECO:0000256" key="8">
    <source>
        <dbReference type="ARBA" id="ARBA00023034"/>
    </source>
</evidence>
<evidence type="ECO:0000256" key="11">
    <source>
        <dbReference type="SAM" id="Phobius"/>
    </source>
</evidence>
<dbReference type="Pfam" id="PF00777">
    <property type="entry name" value="Glyco_transf_29"/>
    <property type="match status" value="1"/>
</dbReference>
<comment type="subcellular location">
    <subcellularLocation>
        <location evidence="1">Golgi apparatus membrane</location>
        <topology evidence="1">Single-pass type II membrane protein</topology>
    </subcellularLocation>
</comment>
<keyword evidence="9 11" id="KW-0472">Membrane</keyword>
<dbReference type="InterPro" id="IPR038578">
    <property type="entry name" value="GT29-like_sf"/>
</dbReference>
<evidence type="ECO:0000256" key="1">
    <source>
        <dbReference type="ARBA" id="ARBA00004323"/>
    </source>
</evidence>
<evidence type="ECO:0000256" key="3">
    <source>
        <dbReference type="ARBA" id="ARBA00022676"/>
    </source>
</evidence>
<proteinExistence type="inferred from homology"/>
<sequence>MSTISLARLQLYVVIALFLANVYCMYVYWDTWATESLMPASHHGSALVPEYETHLFSENSHTAWFKYRHRRKRFRKKWKKFLKSDFSCQRRYTQKLLQDLVPGFNASDELFLNTKYKTFKNYDQTFSETPPYGFDRKTSAVDYLLDLLLLSDYPDRFRMNNAKTVGYADDVGRKTTFRFIYPESALMDTSQYNRDSDIVFMSYKEDDYWWLASVLKKKKISGYFWKEIPNSLDKPEYQIRLLNPAIHQEARDIHLCSKKRPSTGIVAMVFAFHYCDIVDIAGYGDDPRMPNHYFSDPVLDNIRVTSTTHCWDNEAKYIERMLYCGAIRKDLTRYYTNRLKNRPPSSISCHGTTWCNSRSSFKSLAAWFHDVIY</sequence>
<keyword evidence="8" id="KW-0333">Golgi apparatus</keyword>
<dbReference type="InterPro" id="IPR001675">
    <property type="entry name" value="Glyco_trans_29"/>
</dbReference>
<evidence type="ECO:0000256" key="7">
    <source>
        <dbReference type="ARBA" id="ARBA00022989"/>
    </source>
</evidence>
<dbReference type="InterPro" id="IPR051142">
    <property type="entry name" value="Glycosyltransferase_29"/>
</dbReference>
<protein>
    <submittedName>
        <fullName evidence="13">CMP-N-acetylneuraminate-beta-1,4-galactoside alpha-2,3-sialyltransferase-like</fullName>
    </submittedName>
</protein>
<keyword evidence="6" id="KW-0735">Signal-anchor</keyword>
<name>A0ABM0M7S4_SACKO</name>
<keyword evidence="10" id="KW-0325">Glycoprotein</keyword>
<dbReference type="GeneID" id="102802188"/>
<evidence type="ECO:0000256" key="6">
    <source>
        <dbReference type="ARBA" id="ARBA00022968"/>
    </source>
</evidence>
<evidence type="ECO:0000256" key="4">
    <source>
        <dbReference type="ARBA" id="ARBA00022679"/>
    </source>
</evidence>
<organism evidence="12 13">
    <name type="scientific">Saccoglossus kowalevskii</name>
    <name type="common">Acorn worm</name>
    <dbReference type="NCBI Taxonomy" id="10224"/>
    <lineage>
        <taxon>Eukaryota</taxon>
        <taxon>Metazoa</taxon>
        <taxon>Hemichordata</taxon>
        <taxon>Enteropneusta</taxon>
        <taxon>Harrimaniidae</taxon>
        <taxon>Saccoglossus</taxon>
    </lineage>
</organism>
<dbReference type="PANTHER" id="PTHR13713">
    <property type="entry name" value="SIALYLTRANSFERASE"/>
    <property type="match status" value="1"/>
</dbReference>
<evidence type="ECO:0000256" key="9">
    <source>
        <dbReference type="ARBA" id="ARBA00023136"/>
    </source>
</evidence>
<keyword evidence="7 11" id="KW-1133">Transmembrane helix</keyword>
<gene>
    <name evidence="13" type="primary">LOC102802188</name>
</gene>
<evidence type="ECO:0000256" key="10">
    <source>
        <dbReference type="ARBA" id="ARBA00023180"/>
    </source>
</evidence>
<dbReference type="PANTHER" id="PTHR13713:SF95">
    <property type="entry name" value="CMP-N-ACETYLNEURAMINATE-BETA-GALACTOSAMIDE- ALPHA-2,3-SIALYLTRANSFERASE 4 ISOFORM 1"/>
    <property type="match status" value="1"/>
</dbReference>
<dbReference type="Proteomes" id="UP000694865">
    <property type="component" value="Unplaced"/>
</dbReference>
<comment type="similarity">
    <text evidence="2">Belongs to the glycosyltransferase 29 family.</text>
</comment>
<dbReference type="Gene3D" id="3.90.1480.20">
    <property type="entry name" value="Glycosyl transferase family 29"/>
    <property type="match status" value="1"/>
</dbReference>
<accession>A0ABM0M7S4</accession>
<evidence type="ECO:0000313" key="12">
    <source>
        <dbReference type="Proteomes" id="UP000694865"/>
    </source>
</evidence>
<reference evidence="13" key="1">
    <citation type="submission" date="2025-08" db="UniProtKB">
        <authorList>
            <consortium name="RefSeq"/>
        </authorList>
    </citation>
    <scope>IDENTIFICATION</scope>
    <source>
        <tissue evidence="13">Testes</tissue>
    </source>
</reference>
<keyword evidence="12" id="KW-1185">Reference proteome</keyword>
<keyword evidence="4" id="KW-0808">Transferase</keyword>
<keyword evidence="3" id="KW-0328">Glycosyltransferase</keyword>
<evidence type="ECO:0000256" key="2">
    <source>
        <dbReference type="ARBA" id="ARBA00006003"/>
    </source>
</evidence>
<evidence type="ECO:0000313" key="13">
    <source>
        <dbReference type="RefSeq" id="XP_006816065.1"/>
    </source>
</evidence>
<dbReference type="RefSeq" id="XP_006816065.1">
    <property type="nucleotide sequence ID" value="XM_006816002.1"/>
</dbReference>
<evidence type="ECO:0000256" key="5">
    <source>
        <dbReference type="ARBA" id="ARBA00022692"/>
    </source>
</evidence>
<keyword evidence="5 11" id="KW-0812">Transmembrane</keyword>